<accession>A0A0E9VKR3</accession>
<dbReference type="EMBL" id="GBXM01029920">
    <property type="protein sequence ID" value="JAH78657.1"/>
    <property type="molecule type" value="Transcribed_RNA"/>
</dbReference>
<reference evidence="1" key="1">
    <citation type="submission" date="2014-11" db="EMBL/GenBank/DDBJ databases">
        <authorList>
            <person name="Amaro Gonzalez C."/>
        </authorList>
    </citation>
    <scope>NUCLEOTIDE SEQUENCE</scope>
</reference>
<protein>
    <submittedName>
        <fullName evidence="1">Uncharacterized protein</fullName>
    </submittedName>
</protein>
<evidence type="ECO:0000313" key="1">
    <source>
        <dbReference type="EMBL" id="JAH78657.1"/>
    </source>
</evidence>
<reference evidence="1" key="2">
    <citation type="journal article" date="2015" name="Fish Shellfish Immunol.">
        <title>Early steps in the European eel (Anguilla anguilla)-Vibrio vulnificus interaction in the gills: Role of the RtxA13 toxin.</title>
        <authorList>
            <person name="Callol A."/>
            <person name="Pajuelo D."/>
            <person name="Ebbesson L."/>
            <person name="Teles M."/>
            <person name="MacKenzie S."/>
            <person name="Amaro C."/>
        </authorList>
    </citation>
    <scope>NUCLEOTIDE SEQUENCE</scope>
</reference>
<sequence>MSDINLQFYRQCLYGNTCSPQHL</sequence>
<name>A0A0E9VKR3_ANGAN</name>
<dbReference type="AlphaFoldDB" id="A0A0E9VKR3"/>
<organism evidence="1">
    <name type="scientific">Anguilla anguilla</name>
    <name type="common">European freshwater eel</name>
    <name type="synonym">Muraena anguilla</name>
    <dbReference type="NCBI Taxonomy" id="7936"/>
    <lineage>
        <taxon>Eukaryota</taxon>
        <taxon>Metazoa</taxon>
        <taxon>Chordata</taxon>
        <taxon>Craniata</taxon>
        <taxon>Vertebrata</taxon>
        <taxon>Euteleostomi</taxon>
        <taxon>Actinopterygii</taxon>
        <taxon>Neopterygii</taxon>
        <taxon>Teleostei</taxon>
        <taxon>Anguilliformes</taxon>
        <taxon>Anguillidae</taxon>
        <taxon>Anguilla</taxon>
    </lineage>
</organism>
<proteinExistence type="predicted"/>